<dbReference type="KEGG" id="tcl:Tchl_2825"/>
<dbReference type="GO" id="GO:0019068">
    <property type="term" value="P:virion assembly"/>
    <property type="evidence" value="ECO:0007669"/>
    <property type="project" value="InterPro"/>
</dbReference>
<accession>A0A1H5Z5E8</accession>
<dbReference type="InterPro" id="IPR006429">
    <property type="entry name" value="Phage_lambda_portal"/>
</dbReference>
<dbReference type="Pfam" id="PF05136">
    <property type="entry name" value="Phage_portal_2"/>
    <property type="match status" value="1"/>
</dbReference>
<reference evidence="1 2" key="1">
    <citation type="submission" date="2016-12" db="EMBL/GenBank/DDBJ databases">
        <title>Complete genome sequence of Thauera chlorobenzoica, a Betaproteobacterium degrading haloaromatics anaerobically to CO2 and halides.</title>
        <authorList>
            <person name="Goris T."/>
            <person name="Mergelsberg M."/>
            <person name="Boll M."/>
        </authorList>
    </citation>
    <scope>NUCLEOTIDE SEQUENCE [LARGE SCALE GENOMIC DNA]</scope>
    <source>
        <strain evidence="1 2">3CB1</strain>
    </source>
</reference>
<evidence type="ECO:0000313" key="1">
    <source>
        <dbReference type="EMBL" id="APR05648.1"/>
    </source>
</evidence>
<organism evidence="1 2">
    <name type="scientific">Thauera chlorobenzoica</name>
    <dbReference type="NCBI Taxonomy" id="96773"/>
    <lineage>
        <taxon>Bacteria</taxon>
        <taxon>Pseudomonadati</taxon>
        <taxon>Pseudomonadota</taxon>
        <taxon>Betaproteobacteria</taxon>
        <taxon>Rhodocyclales</taxon>
        <taxon>Zoogloeaceae</taxon>
        <taxon>Thauera</taxon>
    </lineage>
</organism>
<gene>
    <name evidence="1" type="ORF">Tchl_2825</name>
</gene>
<name>A0A1H5Z5E8_9RHOO</name>
<keyword evidence="2" id="KW-1185">Reference proteome</keyword>
<dbReference type="NCBIfam" id="TIGR01539">
    <property type="entry name" value="portal_lambda"/>
    <property type="match status" value="1"/>
</dbReference>
<proteinExistence type="predicted"/>
<dbReference type="AlphaFoldDB" id="A0A1H5Z5E8"/>
<dbReference type="EMBL" id="CP018839">
    <property type="protein sequence ID" value="APR05648.1"/>
    <property type="molecule type" value="Genomic_DNA"/>
</dbReference>
<dbReference type="OrthoDB" id="622132at2"/>
<evidence type="ECO:0000313" key="2">
    <source>
        <dbReference type="Proteomes" id="UP000185739"/>
    </source>
</evidence>
<dbReference type="RefSeq" id="WP_075148987.1">
    <property type="nucleotide sequence ID" value="NZ_CP018839.1"/>
</dbReference>
<protein>
    <submittedName>
        <fullName evidence="1">Phage portal protein</fullName>
    </submittedName>
</protein>
<dbReference type="STRING" id="96773.Tchl_2825"/>
<dbReference type="Proteomes" id="UP000185739">
    <property type="component" value="Chromosome"/>
</dbReference>
<dbReference type="GO" id="GO:0005198">
    <property type="term" value="F:structural molecule activity"/>
    <property type="evidence" value="ECO:0007669"/>
    <property type="project" value="InterPro"/>
</dbReference>
<sequence>MARRPGKPHLTLRTQAGQGGAALAGQHQSAGYDLATADWNPVAGSADADLLPDLDTLTARSRDLARNNGLMGGAMQTMRDNIVGSVLKLSAIPDYRLLGWTREQAREWANNTEAHFRSWAATSECDAGRTLNLLGLTLQALGGAMLDGDALALPLWLPRSGSAWNTRLLLVDANRLSTPTSMMHRDDIRAGIEQDYYGAPVAYHMLERHPADALAGFGLGSAHTQRWARIPAFTAWGRRRVIHLHDKERTGQSRGKPIVSAVMREFHMAGKYANNELQASLANSLVAAFLESDLSPDAAAALFGDSPEGVREQWNTSVRQARSIRKLQGGAVIPLPVGARLSSFNPGRPNPAFEAFMLASLRHIAAGMNLPYELLLKDFSKSNYSSARAALLEAWRYFNGRRRWLSDYWLQAVYELWLEEAVNAGLVEAPDFYRNRYAYCRARFIFGGKGWVDPVKEVQAVVLRMAAGLSTLEKECAEQGEDFEEILDQQAIEKAMKEVRGLSTAAPDATRRSGLTRRDTEAAGDDTASAGPDDEADDGPSSDAASAAAYHDTLAMLGQEAVTS</sequence>